<dbReference type="SUPFAM" id="SSF56219">
    <property type="entry name" value="DNase I-like"/>
    <property type="match status" value="1"/>
</dbReference>
<proteinExistence type="predicted"/>
<dbReference type="OrthoDB" id="410104at2759"/>
<dbReference type="Pfam" id="PF03372">
    <property type="entry name" value="Exo_endo_phos"/>
    <property type="match status" value="1"/>
</dbReference>
<evidence type="ECO:0000313" key="3">
    <source>
        <dbReference type="EMBL" id="GBP15862.1"/>
    </source>
</evidence>
<reference evidence="3 4" key="1">
    <citation type="journal article" date="2019" name="Commun. Biol.">
        <title>The bagworm genome reveals a unique fibroin gene that provides high tensile strength.</title>
        <authorList>
            <person name="Kono N."/>
            <person name="Nakamura H."/>
            <person name="Ohtoshi R."/>
            <person name="Tomita M."/>
            <person name="Numata K."/>
            <person name="Arakawa K."/>
        </authorList>
    </citation>
    <scope>NUCLEOTIDE SEQUENCE [LARGE SCALE GENOMIC DNA]</scope>
</reference>
<dbReference type="InterPro" id="IPR027124">
    <property type="entry name" value="Swc5/CFDP1/2"/>
</dbReference>
<evidence type="ECO:0000256" key="1">
    <source>
        <dbReference type="SAM" id="Coils"/>
    </source>
</evidence>
<accession>A0A4C1TPF8</accession>
<dbReference type="InterPro" id="IPR036691">
    <property type="entry name" value="Endo/exonu/phosph_ase_sf"/>
</dbReference>
<dbReference type="EMBL" id="BGZK01000075">
    <property type="protein sequence ID" value="GBP15862.1"/>
    <property type="molecule type" value="Genomic_DNA"/>
</dbReference>
<dbReference type="Gene3D" id="3.60.10.10">
    <property type="entry name" value="Endonuclease/exonuclease/phosphatase"/>
    <property type="match status" value="1"/>
</dbReference>
<keyword evidence="4" id="KW-1185">Reference proteome</keyword>
<dbReference type="AlphaFoldDB" id="A0A4C1TPF8"/>
<dbReference type="PANTHER" id="PTHR23227">
    <property type="entry name" value="BUCENTAUR RELATED"/>
    <property type="match status" value="1"/>
</dbReference>
<evidence type="ECO:0000313" key="4">
    <source>
        <dbReference type="Proteomes" id="UP000299102"/>
    </source>
</evidence>
<organism evidence="3 4">
    <name type="scientific">Eumeta variegata</name>
    <name type="common">Bagworm moth</name>
    <name type="synonym">Eumeta japonica</name>
    <dbReference type="NCBI Taxonomy" id="151549"/>
    <lineage>
        <taxon>Eukaryota</taxon>
        <taxon>Metazoa</taxon>
        <taxon>Ecdysozoa</taxon>
        <taxon>Arthropoda</taxon>
        <taxon>Hexapoda</taxon>
        <taxon>Insecta</taxon>
        <taxon>Pterygota</taxon>
        <taxon>Neoptera</taxon>
        <taxon>Endopterygota</taxon>
        <taxon>Lepidoptera</taxon>
        <taxon>Glossata</taxon>
        <taxon>Ditrysia</taxon>
        <taxon>Tineoidea</taxon>
        <taxon>Psychidae</taxon>
        <taxon>Oiketicinae</taxon>
        <taxon>Eumeta</taxon>
    </lineage>
</organism>
<sequence>MISSCTYCYQCTSSIDPGCLDPFSSNTSLKVEENKNLKLKVENLEKKVEYLEREKKSNNIIIHGLLEEGKSTLELLENLKKMFIDELGISIGDYENKQLTQQNQIILPPRLVTEGEIDHHPLTKGKKLYIATFNTKTLRTPEALLELEKALMDLKWDILSISELRRAGESIEEHAGYILFNKGKTGGQRGVGFMVKTHLRKHIKGFIGVTDRISTLHITTPSHKKTWTIIQAYSPTELADKTEHQSFYDKLDQVISDHSNDIIILMGDFNAQVGAEQSNDEYELGKLGHGKRSENGQRLIYFLLEHNLILLNSLFKKNVINKWTWISPDRKYKKK</sequence>
<dbReference type="PANTHER" id="PTHR23227:SF67">
    <property type="entry name" value="CRANIOFACIAL DEVELOPMENT PROTEIN 2-LIKE"/>
    <property type="match status" value="1"/>
</dbReference>
<gene>
    <name evidence="3" type="primary">CFDP2</name>
    <name evidence="3" type="ORF">EVAR_12462_1</name>
</gene>
<dbReference type="GO" id="GO:0003824">
    <property type="term" value="F:catalytic activity"/>
    <property type="evidence" value="ECO:0007669"/>
    <property type="project" value="InterPro"/>
</dbReference>
<feature type="coiled-coil region" evidence="1">
    <location>
        <begin position="27"/>
        <end position="61"/>
    </location>
</feature>
<keyword evidence="1" id="KW-0175">Coiled coil</keyword>
<dbReference type="InterPro" id="IPR005135">
    <property type="entry name" value="Endo/exonuclease/phosphatase"/>
</dbReference>
<comment type="caution">
    <text evidence="3">The sequence shown here is derived from an EMBL/GenBank/DDBJ whole genome shotgun (WGS) entry which is preliminary data.</text>
</comment>
<protein>
    <submittedName>
        <fullName evidence="3">Craniofacial development protein 2</fullName>
    </submittedName>
</protein>
<dbReference type="Proteomes" id="UP000299102">
    <property type="component" value="Unassembled WGS sequence"/>
</dbReference>
<dbReference type="STRING" id="151549.A0A4C1TPF8"/>
<name>A0A4C1TPF8_EUMVA</name>
<feature type="domain" description="Endonuclease/exonuclease/phosphatase" evidence="2">
    <location>
        <begin position="131"/>
        <end position="287"/>
    </location>
</feature>
<evidence type="ECO:0000259" key="2">
    <source>
        <dbReference type="Pfam" id="PF03372"/>
    </source>
</evidence>